<keyword evidence="1 3" id="KW-0193">Cuticle</keyword>
<protein>
    <submittedName>
        <fullName evidence="5">Cuticular protein RR-1 motif 26</fullName>
    </submittedName>
</protein>
<sequence>MCVAIQYYNEYKTCVKSNQVITLQVKTFLVLACVALATAAPKHQLVRRSAPDGKNVEILRYDNENDGLGSYKFGFELSDQTKREEQGELKNAGSENEFIAVKGSYSWVDQDGQLYTVNYVADENGFQPTIEQSKGGAIPALKRGVKLGLLQMERGRYRLNNMCRLTHPVGAREIRLRQGPKLRTLRYFKNQTIKSKTASVKNAEIHTIPEDIFEAKYTENPEETSEFVTTTDTTDTTPYDSETTTEDDLLRNGLPPEVISSLLG</sequence>
<reference evidence="5 6" key="1">
    <citation type="journal article" date="2011" name="Cell">
        <title>The monarch butterfly genome yields insights into long-distance migration.</title>
        <authorList>
            <person name="Zhan S."/>
            <person name="Merlin C."/>
            <person name="Boore J.L."/>
            <person name="Reppert S.M."/>
        </authorList>
    </citation>
    <scope>NUCLEOTIDE SEQUENCE [LARGE SCALE GENOMIC DNA]</scope>
    <source>
        <strain evidence="5">F-2</strain>
    </source>
</reference>
<keyword evidence="2" id="KW-0732">Signal</keyword>
<gene>
    <name evidence="5" type="ORF">KGM_207989</name>
</gene>
<dbReference type="Proteomes" id="UP000007151">
    <property type="component" value="Unassembled WGS sequence"/>
</dbReference>
<dbReference type="PROSITE" id="PS51155">
    <property type="entry name" value="CHIT_BIND_RR_2"/>
    <property type="match status" value="1"/>
</dbReference>
<dbReference type="EMBL" id="AGBW02012745">
    <property type="protein sequence ID" value="OWR44509.1"/>
    <property type="molecule type" value="Genomic_DNA"/>
</dbReference>
<dbReference type="InParanoid" id="A0A212ESR1"/>
<dbReference type="PRINTS" id="PR00947">
    <property type="entry name" value="CUTICLE"/>
</dbReference>
<dbReference type="GO" id="GO:0062129">
    <property type="term" value="C:chitin-based extracellular matrix"/>
    <property type="evidence" value="ECO:0007669"/>
    <property type="project" value="TreeGrafter"/>
</dbReference>
<dbReference type="PANTHER" id="PTHR10380:SF218">
    <property type="entry name" value="ADULT CUTICLE PROTEIN 65AA-RELATED"/>
    <property type="match status" value="1"/>
</dbReference>
<feature type="region of interest" description="Disordered" evidence="4">
    <location>
        <begin position="217"/>
        <end position="255"/>
    </location>
</feature>
<feature type="compositionally biased region" description="Low complexity" evidence="4">
    <location>
        <begin position="226"/>
        <end position="242"/>
    </location>
</feature>
<evidence type="ECO:0000256" key="1">
    <source>
        <dbReference type="ARBA" id="ARBA00022460"/>
    </source>
</evidence>
<dbReference type="KEGG" id="dpl:KGM_207989"/>
<evidence type="ECO:0000313" key="6">
    <source>
        <dbReference type="Proteomes" id="UP000007151"/>
    </source>
</evidence>
<organism evidence="5 6">
    <name type="scientific">Danaus plexippus plexippus</name>
    <dbReference type="NCBI Taxonomy" id="278856"/>
    <lineage>
        <taxon>Eukaryota</taxon>
        <taxon>Metazoa</taxon>
        <taxon>Ecdysozoa</taxon>
        <taxon>Arthropoda</taxon>
        <taxon>Hexapoda</taxon>
        <taxon>Insecta</taxon>
        <taxon>Pterygota</taxon>
        <taxon>Neoptera</taxon>
        <taxon>Endopterygota</taxon>
        <taxon>Lepidoptera</taxon>
        <taxon>Glossata</taxon>
        <taxon>Ditrysia</taxon>
        <taxon>Papilionoidea</taxon>
        <taxon>Nymphalidae</taxon>
        <taxon>Danainae</taxon>
        <taxon>Danaini</taxon>
        <taxon>Danaina</taxon>
        <taxon>Danaus</taxon>
        <taxon>Danaus</taxon>
    </lineage>
</organism>
<dbReference type="STRING" id="278856.A0A212ESR1"/>
<name>A0A212ESR1_DANPL</name>
<dbReference type="GO" id="GO:0008010">
    <property type="term" value="F:structural constituent of chitin-based larval cuticle"/>
    <property type="evidence" value="ECO:0007669"/>
    <property type="project" value="TreeGrafter"/>
</dbReference>
<dbReference type="PROSITE" id="PS00233">
    <property type="entry name" value="CHIT_BIND_RR_1"/>
    <property type="match status" value="1"/>
</dbReference>
<evidence type="ECO:0000256" key="2">
    <source>
        <dbReference type="ARBA" id="ARBA00022729"/>
    </source>
</evidence>
<dbReference type="InterPro" id="IPR031311">
    <property type="entry name" value="CHIT_BIND_RR_consensus"/>
</dbReference>
<dbReference type="Pfam" id="PF00379">
    <property type="entry name" value="Chitin_bind_4"/>
    <property type="match status" value="1"/>
</dbReference>
<comment type="caution">
    <text evidence="5">The sequence shown here is derived from an EMBL/GenBank/DDBJ whole genome shotgun (WGS) entry which is preliminary data.</text>
</comment>
<evidence type="ECO:0000313" key="5">
    <source>
        <dbReference type="EMBL" id="OWR44509.1"/>
    </source>
</evidence>
<dbReference type="PANTHER" id="PTHR10380">
    <property type="entry name" value="CUTICLE PROTEIN"/>
    <property type="match status" value="1"/>
</dbReference>
<dbReference type="eggNOG" id="ENOG502ST8A">
    <property type="taxonomic scope" value="Eukaryota"/>
</dbReference>
<dbReference type="AlphaFoldDB" id="A0A212ESR1"/>
<evidence type="ECO:0000256" key="3">
    <source>
        <dbReference type="PROSITE-ProRule" id="PRU00497"/>
    </source>
</evidence>
<accession>A0A212ESR1</accession>
<evidence type="ECO:0000256" key="4">
    <source>
        <dbReference type="SAM" id="MobiDB-lite"/>
    </source>
</evidence>
<dbReference type="InterPro" id="IPR000618">
    <property type="entry name" value="Insect_cuticle"/>
</dbReference>
<dbReference type="InterPro" id="IPR050468">
    <property type="entry name" value="Cuticle_Struct_Prot"/>
</dbReference>
<proteinExistence type="predicted"/>
<keyword evidence="6" id="KW-1185">Reference proteome</keyword>